<dbReference type="EMBL" id="JBBPBN010000064">
    <property type="protein sequence ID" value="KAK8986321.1"/>
    <property type="molecule type" value="Genomic_DNA"/>
</dbReference>
<keyword evidence="10" id="KW-1185">Reference proteome</keyword>
<protein>
    <submittedName>
        <fullName evidence="9">Uncharacterized protein</fullName>
    </submittedName>
</protein>
<dbReference type="PANTHER" id="PTHR37984:SF5">
    <property type="entry name" value="PROTEIN NYNRIN-LIKE"/>
    <property type="match status" value="1"/>
</dbReference>
<keyword evidence="5" id="KW-0378">Hydrolase</keyword>
<dbReference type="CDD" id="cd09274">
    <property type="entry name" value="RNase_HI_RT_Ty3"/>
    <property type="match status" value="1"/>
</dbReference>
<name>A0ABR2PD15_9ROSI</name>
<evidence type="ECO:0000259" key="8">
    <source>
        <dbReference type="Pfam" id="PF17921"/>
    </source>
</evidence>
<keyword evidence="1" id="KW-0808">Transferase</keyword>
<feature type="domain" description="Reverse transcriptase RNase H-like" evidence="7">
    <location>
        <begin position="11"/>
        <end position="95"/>
    </location>
</feature>
<organism evidence="9 10">
    <name type="scientific">Hibiscus sabdariffa</name>
    <name type="common">roselle</name>
    <dbReference type="NCBI Taxonomy" id="183260"/>
    <lineage>
        <taxon>Eukaryota</taxon>
        <taxon>Viridiplantae</taxon>
        <taxon>Streptophyta</taxon>
        <taxon>Embryophyta</taxon>
        <taxon>Tracheophyta</taxon>
        <taxon>Spermatophyta</taxon>
        <taxon>Magnoliopsida</taxon>
        <taxon>eudicotyledons</taxon>
        <taxon>Gunneridae</taxon>
        <taxon>Pentapetalae</taxon>
        <taxon>rosids</taxon>
        <taxon>malvids</taxon>
        <taxon>Malvales</taxon>
        <taxon>Malvaceae</taxon>
        <taxon>Malvoideae</taxon>
        <taxon>Hibiscus</taxon>
    </lineage>
</organism>
<dbReference type="SUPFAM" id="SSF56672">
    <property type="entry name" value="DNA/RNA polymerases"/>
    <property type="match status" value="1"/>
</dbReference>
<keyword evidence="6" id="KW-0695">RNA-directed DNA polymerase</keyword>
<dbReference type="InterPro" id="IPR041373">
    <property type="entry name" value="RT_RNaseH"/>
</dbReference>
<evidence type="ECO:0000256" key="4">
    <source>
        <dbReference type="ARBA" id="ARBA00022759"/>
    </source>
</evidence>
<evidence type="ECO:0000313" key="10">
    <source>
        <dbReference type="Proteomes" id="UP001396334"/>
    </source>
</evidence>
<sequence>MCQAPVLALPDFSKEISLETDASSGGIGAILSQNGRPLAYLSKALGPRHSDLSIYENEYLAILMALTKWRHYLEGKSFVIKTNHEPLKHLLEQRLTIVIQNKGLTKLLGLNYRIQYQKGKSNIVANVLYRSYEDNSEFYALTTTTITPSWVQDIEGSYNNDNLTNATILQLTISPTTTNWKFNKGVLRYKNRIYVDSGRHLRNNIIQTLHESPQGGHSGIHGTYHRLKQYFYWPGLKKMVTAHVKQCDVCYRVKEEHVAPPR</sequence>
<dbReference type="Pfam" id="PF17921">
    <property type="entry name" value="Integrase_H2C2"/>
    <property type="match status" value="1"/>
</dbReference>
<dbReference type="InterPro" id="IPR041588">
    <property type="entry name" value="Integrase_H2C2"/>
</dbReference>
<keyword evidence="3" id="KW-0540">Nuclease</keyword>
<keyword evidence="4" id="KW-0255">Endonuclease</keyword>
<evidence type="ECO:0000313" key="9">
    <source>
        <dbReference type="EMBL" id="KAK8986321.1"/>
    </source>
</evidence>
<evidence type="ECO:0000259" key="7">
    <source>
        <dbReference type="Pfam" id="PF17917"/>
    </source>
</evidence>
<keyword evidence="2" id="KW-0548">Nucleotidyltransferase</keyword>
<gene>
    <name evidence="9" type="ORF">V6N11_013815</name>
</gene>
<dbReference type="InterPro" id="IPR050951">
    <property type="entry name" value="Retrovirus_Pol_polyprotein"/>
</dbReference>
<dbReference type="PANTHER" id="PTHR37984">
    <property type="entry name" value="PROTEIN CBG26694"/>
    <property type="match status" value="1"/>
</dbReference>
<feature type="domain" description="Integrase zinc-binding" evidence="8">
    <location>
        <begin position="200"/>
        <end position="254"/>
    </location>
</feature>
<evidence type="ECO:0000256" key="6">
    <source>
        <dbReference type="ARBA" id="ARBA00022918"/>
    </source>
</evidence>
<dbReference type="InterPro" id="IPR043502">
    <property type="entry name" value="DNA/RNA_pol_sf"/>
</dbReference>
<accession>A0ABR2PD15</accession>
<dbReference type="Proteomes" id="UP001396334">
    <property type="component" value="Unassembled WGS sequence"/>
</dbReference>
<reference evidence="9 10" key="1">
    <citation type="journal article" date="2024" name="G3 (Bethesda)">
        <title>Genome assembly of Hibiscus sabdariffa L. provides insights into metabolisms of medicinal natural products.</title>
        <authorList>
            <person name="Kim T."/>
        </authorList>
    </citation>
    <scope>NUCLEOTIDE SEQUENCE [LARGE SCALE GENOMIC DNA]</scope>
    <source>
        <strain evidence="9">TK-2024</strain>
        <tissue evidence="9">Old leaves</tissue>
    </source>
</reference>
<dbReference type="Gene3D" id="1.10.340.70">
    <property type="match status" value="1"/>
</dbReference>
<evidence type="ECO:0000256" key="5">
    <source>
        <dbReference type="ARBA" id="ARBA00022801"/>
    </source>
</evidence>
<proteinExistence type="predicted"/>
<comment type="caution">
    <text evidence="9">The sequence shown here is derived from an EMBL/GenBank/DDBJ whole genome shotgun (WGS) entry which is preliminary data.</text>
</comment>
<dbReference type="Gene3D" id="3.10.20.370">
    <property type="match status" value="1"/>
</dbReference>
<evidence type="ECO:0000256" key="2">
    <source>
        <dbReference type="ARBA" id="ARBA00022695"/>
    </source>
</evidence>
<evidence type="ECO:0000256" key="3">
    <source>
        <dbReference type="ARBA" id="ARBA00022722"/>
    </source>
</evidence>
<dbReference type="Pfam" id="PF17917">
    <property type="entry name" value="RT_RNaseH"/>
    <property type="match status" value="1"/>
</dbReference>
<evidence type="ECO:0000256" key="1">
    <source>
        <dbReference type="ARBA" id="ARBA00022679"/>
    </source>
</evidence>